<accession>A0ABY4ZN22</accession>
<evidence type="ECO:0000313" key="2">
    <source>
        <dbReference type="Proteomes" id="UP001056374"/>
    </source>
</evidence>
<dbReference type="RefSeq" id="WP_252557023.1">
    <property type="nucleotide sequence ID" value="NZ_CP099469.1"/>
</dbReference>
<sequence>MGQLAPIGADGASNGYLAANAKFTALQKAAAGLLEEAERLALRMRVNAGAATAVSDLCAAAQVDTRHVATVAAVGAAFARVVNGCTGLMGAADAMHTAAGHLKTEHEREYGGIHAAATSSRARQAAPGFYRQT</sequence>
<evidence type="ECO:0008006" key="3">
    <source>
        <dbReference type="Google" id="ProtNLM"/>
    </source>
</evidence>
<proteinExistence type="predicted"/>
<protein>
    <recommendedName>
        <fullName evidence="3">Conjugal transfer protein TraB</fullName>
    </recommendedName>
</protein>
<name>A0ABY4ZN22_9ACTN</name>
<reference evidence="1" key="1">
    <citation type="submission" date="2022-06" db="EMBL/GenBank/DDBJ databases">
        <title>Complete genome sequence of soil microorganisms Streptomyces sp. Qhu-M197 isolated from Alpine meadows habitats on the Tibetan Plateau.</title>
        <authorList>
            <person name="Zhang B."/>
            <person name="Xiang X."/>
            <person name="Fan J."/>
        </authorList>
    </citation>
    <scope>NUCLEOTIDE SEQUENCE</scope>
    <source>
        <strain evidence="1">Qhu-M197</strain>
        <plasmid evidence="1">unnamed1</plasmid>
    </source>
</reference>
<gene>
    <name evidence="1" type="ORF">NFX46_40250</name>
</gene>
<dbReference type="Proteomes" id="UP001056374">
    <property type="component" value="Plasmid unnamed1"/>
</dbReference>
<geneLocation type="plasmid" evidence="1 2">
    <name>unnamed1</name>
</geneLocation>
<keyword evidence="2" id="KW-1185">Reference proteome</keyword>
<keyword evidence="1" id="KW-0614">Plasmid</keyword>
<dbReference type="EMBL" id="CP099469">
    <property type="protein sequence ID" value="USQ89915.1"/>
    <property type="molecule type" value="Genomic_DNA"/>
</dbReference>
<organism evidence="1 2">
    <name type="scientific">Streptomyces phaeoluteigriseus</name>
    <dbReference type="NCBI Taxonomy" id="114686"/>
    <lineage>
        <taxon>Bacteria</taxon>
        <taxon>Bacillati</taxon>
        <taxon>Actinomycetota</taxon>
        <taxon>Actinomycetes</taxon>
        <taxon>Kitasatosporales</taxon>
        <taxon>Streptomycetaceae</taxon>
        <taxon>Streptomyces</taxon>
        <taxon>Streptomyces aurantiacus group</taxon>
    </lineage>
</organism>
<evidence type="ECO:0000313" key="1">
    <source>
        <dbReference type="EMBL" id="USQ89915.1"/>
    </source>
</evidence>